<dbReference type="Proteomes" id="UP001154282">
    <property type="component" value="Unassembled WGS sequence"/>
</dbReference>
<dbReference type="PROSITE" id="PS50089">
    <property type="entry name" value="ZF_RING_2"/>
    <property type="match status" value="1"/>
</dbReference>
<dbReference type="SUPFAM" id="SSF57850">
    <property type="entry name" value="RING/U-box"/>
    <property type="match status" value="1"/>
</dbReference>
<evidence type="ECO:0000313" key="8">
    <source>
        <dbReference type="Proteomes" id="UP001154282"/>
    </source>
</evidence>
<dbReference type="GO" id="GO:0004842">
    <property type="term" value="F:ubiquitin-protein transferase activity"/>
    <property type="evidence" value="ECO:0007669"/>
    <property type="project" value="InterPro"/>
</dbReference>
<keyword evidence="8" id="KW-1185">Reference proteome</keyword>
<reference evidence="7" key="1">
    <citation type="submission" date="2022-08" db="EMBL/GenBank/DDBJ databases">
        <authorList>
            <person name="Gutierrez-Valencia J."/>
        </authorList>
    </citation>
    <scope>NUCLEOTIDE SEQUENCE</scope>
</reference>
<keyword evidence="3" id="KW-0862">Zinc</keyword>
<evidence type="ECO:0000313" key="7">
    <source>
        <dbReference type="EMBL" id="CAI0465593.1"/>
    </source>
</evidence>
<proteinExistence type="predicted"/>
<dbReference type="InterPro" id="IPR001841">
    <property type="entry name" value="Znf_RING"/>
</dbReference>
<evidence type="ECO:0000256" key="3">
    <source>
        <dbReference type="ARBA" id="ARBA00022833"/>
    </source>
</evidence>
<evidence type="ECO:0000259" key="6">
    <source>
        <dbReference type="PROSITE" id="PS50089"/>
    </source>
</evidence>
<feature type="region of interest" description="Disordered" evidence="5">
    <location>
        <begin position="105"/>
        <end position="125"/>
    </location>
</feature>
<dbReference type="AlphaFoldDB" id="A0AAV0P5H0"/>
<protein>
    <recommendedName>
        <fullName evidence="6">RING-type domain-containing protein</fullName>
    </recommendedName>
</protein>
<name>A0AAV0P5H0_9ROSI</name>
<keyword evidence="2 4" id="KW-0863">Zinc-finger</keyword>
<keyword evidence="1" id="KW-0479">Metal-binding</keyword>
<comment type="caution">
    <text evidence="7">The sequence shown here is derived from an EMBL/GenBank/DDBJ whole genome shotgun (WGS) entry which is preliminary data.</text>
</comment>
<accession>A0AAV0P5H0</accession>
<dbReference type="InterPro" id="IPR017907">
    <property type="entry name" value="Znf_RING_CS"/>
</dbReference>
<dbReference type="CDD" id="cd16525">
    <property type="entry name" value="RING-HC_PCGF"/>
    <property type="match status" value="1"/>
</dbReference>
<dbReference type="InterPro" id="IPR013083">
    <property type="entry name" value="Znf_RING/FYVE/PHD"/>
</dbReference>
<dbReference type="PANTHER" id="PTHR46293:SF3">
    <property type="entry name" value="E3 UBIQUITIN PROTEIN LIGASE DRIPH-RELATED"/>
    <property type="match status" value="1"/>
</dbReference>
<evidence type="ECO:0000256" key="4">
    <source>
        <dbReference type="PROSITE-ProRule" id="PRU00175"/>
    </source>
</evidence>
<evidence type="ECO:0000256" key="5">
    <source>
        <dbReference type="SAM" id="MobiDB-lite"/>
    </source>
</evidence>
<dbReference type="Gene3D" id="3.30.40.10">
    <property type="entry name" value="Zinc/RING finger domain, C3HC4 (zinc finger)"/>
    <property type="match status" value="1"/>
</dbReference>
<feature type="region of interest" description="Disordered" evidence="5">
    <location>
        <begin position="303"/>
        <end position="336"/>
    </location>
</feature>
<dbReference type="PROSITE" id="PS00518">
    <property type="entry name" value="ZF_RING_1"/>
    <property type="match status" value="1"/>
</dbReference>
<feature type="region of interest" description="Disordered" evidence="5">
    <location>
        <begin position="180"/>
        <end position="202"/>
    </location>
</feature>
<dbReference type="EMBL" id="CAMGYJ010000008">
    <property type="protein sequence ID" value="CAI0465593.1"/>
    <property type="molecule type" value="Genomic_DNA"/>
</dbReference>
<dbReference type="GO" id="GO:0008270">
    <property type="term" value="F:zinc ion binding"/>
    <property type="evidence" value="ECO:0007669"/>
    <property type="project" value="UniProtKB-KW"/>
</dbReference>
<sequence length="473" mass="52298">MAEELQQQQQQQAEVVTVERAKLAACMTCPLCHKLFRRATTISECLHTFCRRCITRKIEYEDLDTCPVCNIDLGPLPLHQLRPDHCLQDFRDKIFPYKRKRVEAEAEAESQAHETMPSLPEVMPPPLVLKPPSETVATVHVPARRKERSLSSLVINTPKLPDEPIQPAKKAKYSTKKVPVVRESVTSDDEEPVENAADGDRLSSPETLIKIAQSRRQNGTASGTSKRLMLDKKVEEGIEESEEKSDLLKPLNHLVEELAAANKVKSNKSNPHGEVSVPVVVAVPVDATVKANDIEMPNKANVKEQEDNKPQVCWNEDDSAASTSSSVRPTKLPTVRPKKAAIPEAVNVSAQATVDANSRQEQRLVPIWFSLIAANTQGGGAPLPQISSPYLRVKDGTLPISAIKKYLAQKLGLASEAEVELSICGRPLLATLQLRNLVQWWLQTVPAPERTRTSVGSSAKDFVMVLYYSRKAT</sequence>
<evidence type="ECO:0000256" key="2">
    <source>
        <dbReference type="ARBA" id="ARBA00022771"/>
    </source>
</evidence>
<dbReference type="Pfam" id="PF13923">
    <property type="entry name" value="zf-C3HC4_2"/>
    <property type="match status" value="1"/>
</dbReference>
<dbReference type="SMART" id="SM00184">
    <property type="entry name" value="RING"/>
    <property type="match status" value="1"/>
</dbReference>
<gene>
    <name evidence="7" type="ORF">LITE_LOCUS36679</name>
</gene>
<organism evidence="7 8">
    <name type="scientific">Linum tenue</name>
    <dbReference type="NCBI Taxonomy" id="586396"/>
    <lineage>
        <taxon>Eukaryota</taxon>
        <taxon>Viridiplantae</taxon>
        <taxon>Streptophyta</taxon>
        <taxon>Embryophyta</taxon>
        <taxon>Tracheophyta</taxon>
        <taxon>Spermatophyta</taxon>
        <taxon>Magnoliopsida</taxon>
        <taxon>eudicotyledons</taxon>
        <taxon>Gunneridae</taxon>
        <taxon>Pentapetalae</taxon>
        <taxon>rosids</taxon>
        <taxon>fabids</taxon>
        <taxon>Malpighiales</taxon>
        <taxon>Linaceae</taxon>
        <taxon>Linum</taxon>
    </lineage>
</organism>
<feature type="domain" description="RING-type" evidence="6">
    <location>
        <begin position="29"/>
        <end position="70"/>
    </location>
</feature>
<dbReference type="InterPro" id="IPR044807">
    <property type="entry name" value="DRIP1-like"/>
</dbReference>
<dbReference type="PANTHER" id="PTHR46293">
    <property type="entry name" value="E3 UBIQUITIN PROTEIN LIGASE DRIP1"/>
    <property type="match status" value="1"/>
</dbReference>
<evidence type="ECO:0000256" key="1">
    <source>
        <dbReference type="ARBA" id="ARBA00022723"/>
    </source>
</evidence>